<accession>A0AAN8VV99</accession>
<feature type="region of interest" description="Disordered" evidence="1">
    <location>
        <begin position="47"/>
        <end position="74"/>
    </location>
</feature>
<reference evidence="2 3" key="1">
    <citation type="submission" date="2023-12" db="EMBL/GenBank/DDBJ databases">
        <title>A high-quality genome assembly for Dillenia turbinata (Dilleniales).</title>
        <authorList>
            <person name="Chanderbali A."/>
        </authorList>
    </citation>
    <scope>NUCLEOTIDE SEQUENCE [LARGE SCALE GENOMIC DNA]</scope>
    <source>
        <strain evidence="2">LSX21</strain>
        <tissue evidence="2">Leaf</tissue>
    </source>
</reference>
<proteinExistence type="predicted"/>
<sequence>MATTSLSQAQMWDSALSWNLVVVLERHELAEKSIRYAVPRLCDETSNSLQHQKMSEEHFGHLRRRKDPRNIQQI</sequence>
<name>A0AAN8VV99_9MAGN</name>
<gene>
    <name evidence="2" type="ORF">RJ641_030441</name>
</gene>
<evidence type="ECO:0000313" key="3">
    <source>
        <dbReference type="Proteomes" id="UP001370490"/>
    </source>
</evidence>
<protein>
    <submittedName>
        <fullName evidence="2">Uncharacterized protein</fullName>
    </submittedName>
</protein>
<comment type="caution">
    <text evidence="2">The sequence shown here is derived from an EMBL/GenBank/DDBJ whole genome shotgun (WGS) entry which is preliminary data.</text>
</comment>
<dbReference type="EMBL" id="JBAMMX010000005">
    <property type="protein sequence ID" value="KAK6940910.1"/>
    <property type="molecule type" value="Genomic_DNA"/>
</dbReference>
<organism evidence="2 3">
    <name type="scientific">Dillenia turbinata</name>
    <dbReference type="NCBI Taxonomy" id="194707"/>
    <lineage>
        <taxon>Eukaryota</taxon>
        <taxon>Viridiplantae</taxon>
        <taxon>Streptophyta</taxon>
        <taxon>Embryophyta</taxon>
        <taxon>Tracheophyta</taxon>
        <taxon>Spermatophyta</taxon>
        <taxon>Magnoliopsida</taxon>
        <taxon>eudicotyledons</taxon>
        <taxon>Gunneridae</taxon>
        <taxon>Pentapetalae</taxon>
        <taxon>Dilleniales</taxon>
        <taxon>Dilleniaceae</taxon>
        <taxon>Dillenia</taxon>
    </lineage>
</organism>
<evidence type="ECO:0000256" key="1">
    <source>
        <dbReference type="SAM" id="MobiDB-lite"/>
    </source>
</evidence>
<keyword evidence="3" id="KW-1185">Reference proteome</keyword>
<dbReference type="Proteomes" id="UP001370490">
    <property type="component" value="Unassembled WGS sequence"/>
</dbReference>
<dbReference type="AlphaFoldDB" id="A0AAN8VV99"/>
<evidence type="ECO:0000313" key="2">
    <source>
        <dbReference type="EMBL" id="KAK6940910.1"/>
    </source>
</evidence>